<comment type="caution">
    <text evidence="2">The sequence shown here is derived from an EMBL/GenBank/DDBJ whole genome shotgun (WGS) entry which is preliminary data.</text>
</comment>
<evidence type="ECO:0000313" key="3">
    <source>
        <dbReference type="Proteomes" id="UP001217325"/>
    </source>
</evidence>
<dbReference type="Proteomes" id="UP001217325">
    <property type="component" value="Unassembled WGS sequence"/>
</dbReference>
<organism evidence="2 3">
    <name type="scientific">Rhodococcus qingshengii</name>
    <dbReference type="NCBI Taxonomy" id="334542"/>
    <lineage>
        <taxon>Bacteria</taxon>
        <taxon>Bacillati</taxon>
        <taxon>Actinomycetota</taxon>
        <taxon>Actinomycetes</taxon>
        <taxon>Mycobacteriales</taxon>
        <taxon>Nocardiaceae</taxon>
        <taxon>Rhodococcus</taxon>
        <taxon>Rhodococcus erythropolis group</taxon>
    </lineage>
</organism>
<gene>
    <name evidence="2" type="ORF">PXH69_00490</name>
</gene>
<reference evidence="2" key="1">
    <citation type="submission" date="2023-02" db="EMBL/GenBank/DDBJ databases">
        <title>A novel hydrolase synthesized by Rhodococcus erythropolis HQ is responsible for the detoxification of Zearalenone.</title>
        <authorList>
            <person name="Hu J."/>
            <person name="Xu J."/>
        </authorList>
    </citation>
    <scope>NUCLEOTIDE SEQUENCE</scope>
    <source>
        <strain evidence="2">HQ</strain>
    </source>
</reference>
<feature type="region of interest" description="Disordered" evidence="1">
    <location>
        <begin position="50"/>
        <end position="69"/>
    </location>
</feature>
<sequence>MTPINDELVAAQTAFELSINKLAAQDLNAAIIVLTMGKLVAEHIAVGDARPSASRTIRTETKARRVSTPRAPAVLDPFAAFRSDGEDGLRKELGGLDLEQLRDILHQYGLDPDKRSMKWKTAGKVRERIVERVRATSTRDNAFR</sequence>
<dbReference type="AlphaFoldDB" id="A0AAW6LDL2"/>
<proteinExistence type="predicted"/>
<evidence type="ECO:0000313" key="2">
    <source>
        <dbReference type="EMBL" id="MDE8643402.1"/>
    </source>
</evidence>
<dbReference type="EMBL" id="JARDXE010000001">
    <property type="protein sequence ID" value="MDE8643402.1"/>
    <property type="molecule type" value="Genomic_DNA"/>
</dbReference>
<name>A0AAW6LDL2_RHOSG</name>
<evidence type="ECO:0000256" key="1">
    <source>
        <dbReference type="SAM" id="MobiDB-lite"/>
    </source>
</evidence>
<accession>A0AAW6LDL2</accession>
<dbReference type="RefSeq" id="WP_275231324.1">
    <property type="nucleotide sequence ID" value="NZ_JARDXE010000001.1"/>
</dbReference>
<protein>
    <submittedName>
        <fullName evidence="2">Uncharacterized protein</fullName>
    </submittedName>
</protein>